<accession>A0AAU9AIB6</accession>
<keyword evidence="2" id="KW-0238">DNA-binding</keyword>
<evidence type="ECO:0000259" key="4">
    <source>
        <dbReference type="PROSITE" id="PS51118"/>
    </source>
</evidence>
<reference evidence="5 6" key="1">
    <citation type="journal article" date="2017" name="DNA Res.">
        <title>Complete genome sequence and expression profile of the commercial lytic enzyme producer Lysobacter enzymogenes M497-1.</title>
        <authorList>
            <person name="Takami H."/>
            <person name="Toyoda A."/>
            <person name="Uchiyama I."/>
            <person name="Itoh T."/>
            <person name="Takaki Y."/>
            <person name="Arai W."/>
            <person name="Nishi S."/>
            <person name="Kawai M."/>
            <person name="Shinya K."/>
            <person name="Ikeda H."/>
        </authorList>
    </citation>
    <scope>NUCLEOTIDE SEQUENCE [LARGE SCALE GENOMIC DNA]</scope>
    <source>
        <strain evidence="5 6">M497-1</strain>
    </source>
</reference>
<dbReference type="EMBL" id="AP014940">
    <property type="protein sequence ID" value="BAV97558.1"/>
    <property type="molecule type" value="Genomic_DNA"/>
</dbReference>
<dbReference type="Proteomes" id="UP000218824">
    <property type="component" value="Chromosome"/>
</dbReference>
<dbReference type="AlphaFoldDB" id="A0AAU9AIB6"/>
<dbReference type="InterPro" id="IPR036388">
    <property type="entry name" value="WH-like_DNA-bd_sf"/>
</dbReference>
<dbReference type="Pfam" id="PF01638">
    <property type="entry name" value="HxlR"/>
    <property type="match status" value="1"/>
</dbReference>
<gene>
    <name evidence="5" type="ORF">LEN_2071</name>
</gene>
<dbReference type="InterPro" id="IPR002577">
    <property type="entry name" value="HTH_HxlR"/>
</dbReference>
<keyword evidence="3" id="KW-0804">Transcription</keyword>
<proteinExistence type="predicted"/>
<dbReference type="InterPro" id="IPR036390">
    <property type="entry name" value="WH_DNA-bd_sf"/>
</dbReference>
<evidence type="ECO:0000256" key="1">
    <source>
        <dbReference type="ARBA" id="ARBA00023015"/>
    </source>
</evidence>
<protein>
    <recommendedName>
        <fullName evidence="4">HTH hxlR-type domain-containing protein</fullName>
    </recommendedName>
</protein>
<dbReference type="RefSeq" id="WP_096377686.1">
    <property type="nucleotide sequence ID" value="NZ_AP014940.1"/>
</dbReference>
<dbReference type="Gene3D" id="1.10.10.10">
    <property type="entry name" value="Winged helix-like DNA-binding domain superfamily/Winged helix DNA-binding domain"/>
    <property type="match status" value="1"/>
</dbReference>
<evidence type="ECO:0000313" key="5">
    <source>
        <dbReference type="EMBL" id="BAV97558.1"/>
    </source>
</evidence>
<organism evidence="5 6">
    <name type="scientific">Lysobacter enzymogenes</name>
    <dbReference type="NCBI Taxonomy" id="69"/>
    <lineage>
        <taxon>Bacteria</taxon>
        <taxon>Pseudomonadati</taxon>
        <taxon>Pseudomonadota</taxon>
        <taxon>Gammaproteobacteria</taxon>
        <taxon>Lysobacterales</taxon>
        <taxon>Lysobacteraceae</taxon>
        <taxon>Lysobacter</taxon>
    </lineage>
</organism>
<keyword evidence="1" id="KW-0805">Transcription regulation</keyword>
<evidence type="ECO:0000313" key="6">
    <source>
        <dbReference type="Proteomes" id="UP000218824"/>
    </source>
</evidence>
<name>A0AAU9AIB6_LYSEN</name>
<evidence type="ECO:0000256" key="2">
    <source>
        <dbReference type="ARBA" id="ARBA00023125"/>
    </source>
</evidence>
<evidence type="ECO:0000256" key="3">
    <source>
        <dbReference type="ARBA" id="ARBA00023163"/>
    </source>
</evidence>
<dbReference type="KEGG" id="lem:LEN_2071"/>
<dbReference type="PANTHER" id="PTHR33204">
    <property type="entry name" value="TRANSCRIPTIONAL REGULATOR, MARR FAMILY"/>
    <property type="match status" value="1"/>
</dbReference>
<feature type="domain" description="HTH hxlR-type" evidence="4">
    <location>
        <begin position="9"/>
        <end position="119"/>
    </location>
</feature>
<dbReference type="PANTHER" id="PTHR33204:SF29">
    <property type="entry name" value="TRANSCRIPTIONAL REGULATOR"/>
    <property type="match status" value="1"/>
</dbReference>
<dbReference type="GO" id="GO:0003677">
    <property type="term" value="F:DNA binding"/>
    <property type="evidence" value="ECO:0007669"/>
    <property type="project" value="UniProtKB-KW"/>
</dbReference>
<dbReference type="SUPFAM" id="SSF46785">
    <property type="entry name" value="Winged helix' DNA-binding domain"/>
    <property type="match status" value="1"/>
</dbReference>
<sequence>MPDHTVDSCAPHADRVEESHAEIRAAFGAFAGKWKLEILWLLSQRMHRFNELKRAIPGVTQHMLTQQLRELESDGMVRRTVYPEIPPRVEYEITDDTLRLRPVFEAIFVWSRQRQAARVGNDADDAAA</sequence>
<dbReference type="GeneID" id="83063941"/>
<dbReference type="PROSITE" id="PS51118">
    <property type="entry name" value="HTH_HXLR"/>
    <property type="match status" value="1"/>
</dbReference>